<feature type="transmembrane region" description="Helical" evidence="7">
    <location>
        <begin position="12"/>
        <end position="31"/>
    </location>
</feature>
<evidence type="ECO:0000256" key="6">
    <source>
        <dbReference type="ARBA" id="ARBA00023136"/>
    </source>
</evidence>
<feature type="transmembrane region" description="Helical" evidence="7">
    <location>
        <begin position="43"/>
        <end position="62"/>
    </location>
</feature>
<keyword evidence="5 7" id="KW-1133">Transmembrane helix</keyword>
<dbReference type="GO" id="GO:0005886">
    <property type="term" value="C:plasma membrane"/>
    <property type="evidence" value="ECO:0007669"/>
    <property type="project" value="TreeGrafter"/>
</dbReference>
<keyword evidence="3" id="KW-0813">Transport</keyword>
<dbReference type="EMBL" id="JNVC02000024">
    <property type="protein sequence ID" value="KEZ47304.1"/>
    <property type="molecule type" value="Genomic_DNA"/>
</dbReference>
<dbReference type="PANTHER" id="PTHR42810">
    <property type="entry name" value="PURINE PERMEASE C1399.01C-RELATED"/>
    <property type="match status" value="1"/>
</dbReference>
<evidence type="ECO:0000256" key="1">
    <source>
        <dbReference type="ARBA" id="ARBA00004141"/>
    </source>
</evidence>
<evidence type="ECO:0000313" key="8">
    <source>
        <dbReference type="EMBL" id="KEZ47304.1"/>
    </source>
</evidence>
<dbReference type="OrthoDB" id="5597247at2"/>
<feature type="transmembrane region" description="Helical" evidence="7">
    <location>
        <begin position="397"/>
        <end position="420"/>
    </location>
</feature>
<evidence type="ECO:0000256" key="7">
    <source>
        <dbReference type="SAM" id="Phobius"/>
    </source>
</evidence>
<dbReference type="AlphaFoldDB" id="A0A084GIZ2"/>
<keyword evidence="6 7" id="KW-0472">Membrane</keyword>
<evidence type="ECO:0000256" key="5">
    <source>
        <dbReference type="ARBA" id="ARBA00022989"/>
    </source>
</evidence>
<dbReference type="RefSeq" id="WP_029567270.1">
    <property type="nucleotide sequence ID" value="NZ_CANLZQ010000018.1"/>
</dbReference>
<comment type="subcellular location">
    <subcellularLocation>
        <location evidence="1">Membrane</location>
        <topology evidence="1">Multi-pass membrane protein</topology>
    </subcellularLocation>
</comment>
<dbReference type="NCBIfam" id="NF037981">
    <property type="entry name" value="NCS2_1"/>
    <property type="match status" value="1"/>
</dbReference>
<keyword evidence="9" id="KW-1185">Reference proteome</keyword>
<feature type="transmembrane region" description="Helical" evidence="7">
    <location>
        <begin position="278"/>
        <end position="301"/>
    </location>
</feature>
<feature type="transmembrane region" description="Helical" evidence="7">
    <location>
        <begin position="74"/>
        <end position="94"/>
    </location>
</feature>
<feature type="transmembrane region" description="Helical" evidence="7">
    <location>
        <begin position="127"/>
        <end position="149"/>
    </location>
</feature>
<name>A0A084GIZ2_METID</name>
<comment type="caution">
    <text evidence="8">The sequence shown here is derived from an EMBL/GenBank/DDBJ whole genome shotgun (WGS) entry which is preliminary data.</text>
</comment>
<gene>
    <name evidence="8" type="ORF">GS18_0220945</name>
</gene>
<feature type="transmembrane region" description="Helical" evidence="7">
    <location>
        <begin position="313"/>
        <end position="334"/>
    </location>
</feature>
<feature type="transmembrane region" description="Helical" evidence="7">
    <location>
        <begin position="185"/>
        <end position="206"/>
    </location>
</feature>
<dbReference type="PANTHER" id="PTHR42810:SF1">
    <property type="entry name" value="PURINE PERMEASE YWDJ-RELATED"/>
    <property type="match status" value="1"/>
</dbReference>
<sequence length="423" mass="45532">MNNSKFTTPLASVQWLFFIFANTIVVPISVGTSFDLTPDQIAVTLRSSLIFTGIACFLQGWIGHRYPIMEGHSGIIWGLILNLGMSASSLGMSFTQIGGGIASGILLAGIVTIILAAFNLTSVVQKIFTPMVASVYLFLLAFQLILTFFKGMLKIEDDGTLNVAVSLFSILLVLFVSFLKIKGNAFLGNFSILLGIAVGWILYLILFPGETAAKSVSPEGSIFFPLGLPNLEWGIVLIAFLGGMMNLSNTIASIQAAAKLYQDEPEPASFRRSFFLTGSYSAFASVLGLVSYAPFTSTIGFLESTQLFKRKPFLIGGAMITIMGIFPPLVSILVTLPVTVGNAVLFVAYLQLFGTALKSIQGTAFDSKTIFRIAAPLLIGVSIMNTDPAVFRDLSVYISPLLSNGLMMGILLSILLEAFVKWE</sequence>
<keyword evidence="4 7" id="KW-0812">Transmembrane</keyword>
<dbReference type="Proteomes" id="UP000028549">
    <property type="component" value="Unassembled WGS sequence"/>
</dbReference>
<dbReference type="InterPro" id="IPR006043">
    <property type="entry name" value="NCS2"/>
</dbReference>
<dbReference type="STRING" id="246786.GS18_0220945"/>
<accession>A0A084GIZ2</accession>
<proteinExistence type="inferred from homology"/>
<protein>
    <submittedName>
        <fullName evidence="8">Uracil/xanthine transporter</fullName>
    </submittedName>
</protein>
<feature type="transmembrane region" description="Helical" evidence="7">
    <location>
        <begin position="161"/>
        <end position="179"/>
    </location>
</feature>
<evidence type="ECO:0000256" key="2">
    <source>
        <dbReference type="ARBA" id="ARBA00008821"/>
    </source>
</evidence>
<evidence type="ECO:0000313" key="9">
    <source>
        <dbReference type="Proteomes" id="UP000028549"/>
    </source>
</evidence>
<evidence type="ECO:0000256" key="4">
    <source>
        <dbReference type="ARBA" id="ARBA00022692"/>
    </source>
</evidence>
<comment type="similarity">
    <text evidence="2">Belongs to the nucleobase:cation symporter-2 (NCS2) (TC 2.A.40) family.</text>
</comment>
<dbReference type="NCBIfam" id="NF008502">
    <property type="entry name" value="PRK11412.1"/>
    <property type="match status" value="1"/>
</dbReference>
<feature type="transmembrane region" description="Helical" evidence="7">
    <location>
        <begin position="340"/>
        <end position="357"/>
    </location>
</feature>
<evidence type="ECO:0000256" key="3">
    <source>
        <dbReference type="ARBA" id="ARBA00022448"/>
    </source>
</evidence>
<organism evidence="8 9">
    <name type="scientific">Metabacillus indicus</name>
    <name type="common">Bacillus indicus</name>
    <dbReference type="NCBI Taxonomy" id="246786"/>
    <lineage>
        <taxon>Bacteria</taxon>
        <taxon>Bacillati</taxon>
        <taxon>Bacillota</taxon>
        <taxon>Bacilli</taxon>
        <taxon>Bacillales</taxon>
        <taxon>Bacillaceae</taxon>
        <taxon>Metabacillus</taxon>
    </lineage>
</organism>
<feature type="transmembrane region" description="Helical" evidence="7">
    <location>
        <begin position="101"/>
        <end position="121"/>
    </location>
</feature>
<dbReference type="GO" id="GO:0042907">
    <property type="term" value="F:xanthine transmembrane transporter activity"/>
    <property type="evidence" value="ECO:0007669"/>
    <property type="project" value="TreeGrafter"/>
</dbReference>
<reference evidence="8 9" key="1">
    <citation type="journal article" date="2005" name="Int. J. Syst. Evol. Microbiol.">
        <title>Bacillus cibi sp. nov., isolated from jeotgal, a traditional Korean fermented seafood.</title>
        <authorList>
            <person name="Yoon J.H."/>
            <person name="Lee C.H."/>
            <person name="Oh T.K."/>
        </authorList>
    </citation>
    <scope>NUCLEOTIDE SEQUENCE [LARGE SCALE GENOMIC DNA]</scope>
    <source>
        <strain evidence="8 9">DSM 16189</strain>
    </source>
</reference>
<dbReference type="Pfam" id="PF00860">
    <property type="entry name" value="Xan_ur_permease"/>
    <property type="match status" value="1"/>
</dbReference>
<feature type="transmembrane region" description="Helical" evidence="7">
    <location>
        <begin position="233"/>
        <end position="258"/>
    </location>
</feature>